<feature type="compositionally biased region" description="Polar residues" evidence="2">
    <location>
        <begin position="1305"/>
        <end position="1334"/>
    </location>
</feature>
<dbReference type="GO" id="GO:0030010">
    <property type="term" value="P:establishment of cell polarity"/>
    <property type="evidence" value="ECO:0007669"/>
    <property type="project" value="TreeGrafter"/>
</dbReference>
<sequence>MDKENLPVPTFPDNLEELKCCKLSKFVAEARERFFQLESVAKQEYLDQLEEDTVDYRNEQKWEMDCLAKMQEEINRESQSLEEQLKELDSDYTPVDCEAVESFAQFTIQFFNSLAGQAQLNSRLVGVSFDNAIQSQCRIKYASGWRNSLSRKVPSLYVKPLAPDKPIDLPQSGVSHDDRRLPLPEKNAKISLGSLPPAVPTRAQTPVSLEKRSGRTFTTEFDSHRNGTLCPSLAKINRSSFQRNTSARRSLSGMASSAPWLDSNELSEISPTHLSPHHPSVELQSCTLNSGSQSNLDFSPLLQIRVVQLPSLDDLGFALDSYSDPNSGHFVGLRLCDRFRSRQFYFESRENCPFRVGDIIVTINQHKLANMHESQAIRYVYNAFRDARQYTVEFGVFRPPNHFEDSPDPAVRKIYEPSTLPVRSSHSKRSSAVFLPSASVAESAMERHQPRRKPSSSIPTHSPYILDVHGGRTELSHKSTESVGQSSNSQPRTLSISSPVLPKPEINFTKDNDFTVHRQLSRSIADQDQVSGIPNLQGATSAETGTADSFESHQRTFSGRTAKDVNAFNTRTIGQKISIDLVKLAKGGLGFTLTSRDTKVSPQANEPVYVKKILSTGAAITDGRLLIGDRLLTVNGVEVENLEDAISHLRSIPPGRTVELVVSRQATIAGESRSSDRRSTRISSATGVASPCRPFRSLTFEFYLPSLEESRGEPPQLGVNFKWALHPPGCDPSYAESPGLYVDSVLPDGLITQYGRKTLLPGDKLVGLNGENLEGESGKIIASRIKQVLSGATLELPSPHVEGRNTHRRFSLTIHRYNGLDRVSSSSRSPHKSSTVFEEPEDESSAIHSSTIHWSDTRRRRISRAEHGPEYSGGSDKTRYPSTPPRLLENPHFQREGLGRRSVSEKRHAHVDATQFSFFQTNILPNRYKMPEEVDKQYSTMPTARRLKLYKERMAAAAAAVGSGPVKAMYAPEAPEEDLALALPPKSKADKKSSSHRDHVRTDLEPNQNHFRRGRKQNNSFRNAVDRSLTLCSPPNPPTPQLSQLANKSNVDTHRHAPGCSDKRQSFPSPRTDAITHQEASPQHRGIPNPILSPGADDTPPVPTRRSANFPVNSTEIRKPNKRSFGSFKGLFRRSGKRNSHVSPSTQVNSPTTPVSVSNSVPRRLSVPEPHVFVKDDRLLEKNHPSPKNPPPHYVKQRPHTVLDVDRPVTHKNTNQVTDSDKHRGRHSRARQVAESPVTPESNGHPLYITDLMQKVAEWRENIYIPPQPAPPVPPRARRNSQPQKKVRSPKQLTSHVSPHAPIYQSETLHPQFPTTNIPSGVRVSRSSSKQSTPHPRDHSPVYVPKQPNRPASAVTVRSPIKSNGSGQLQTGASVHPRLAHHPPTTSAIHKSSSRRDNVQRIYANSGTNRAVIQLAETHQPTSREALYTNGQTHPLPTMMISTSSRAVPTAYKVQARKTGPAIQHRRAPSLRYLGRRHCLNPTSAYNMPGSPINPVSPGHSNFSNVVISLV</sequence>
<keyword evidence="5" id="KW-1185">Reference proteome</keyword>
<dbReference type="EMBL" id="KV892555">
    <property type="protein sequence ID" value="OON20589.1"/>
    <property type="molecule type" value="Genomic_DNA"/>
</dbReference>
<feature type="compositionally biased region" description="Low complexity" evidence="2">
    <location>
        <begin position="1142"/>
        <end position="1168"/>
    </location>
</feature>
<feature type="compositionally biased region" description="Polar residues" evidence="2">
    <location>
        <begin position="1106"/>
        <end position="1115"/>
    </location>
</feature>
<feature type="compositionally biased region" description="Polar residues" evidence="2">
    <location>
        <begin position="1361"/>
        <end position="1372"/>
    </location>
</feature>
<accession>A0A1S8X1K2</accession>
<name>A0A1S8X1K2_OPIVI</name>
<feature type="region of interest" description="Disordered" evidence="2">
    <location>
        <begin position="1264"/>
        <end position="1372"/>
    </location>
</feature>
<feature type="region of interest" description="Disordered" evidence="2">
    <location>
        <begin position="525"/>
        <end position="556"/>
    </location>
</feature>
<feature type="domain" description="PDZ" evidence="3">
    <location>
        <begin position="704"/>
        <end position="800"/>
    </location>
</feature>
<dbReference type="InterPro" id="IPR001478">
    <property type="entry name" value="PDZ"/>
</dbReference>
<dbReference type="GO" id="GO:0043296">
    <property type="term" value="C:apical junction complex"/>
    <property type="evidence" value="ECO:0007669"/>
    <property type="project" value="TreeGrafter"/>
</dbReference>
<gene>
    <name evidence="4" type="ORF">X801_03526</name>
</gene>
<dbReference type="GO" id="GO:0045197">
    <property type="term" value="P:establishment or maintenance of epithelial cell apical/basal polarity"/>
    <property type="evidence" value="ECO:0007669"/>
    <property type="project" value="TreeGrafter"/>
</dbReference>
<evidence type="ECO:0000256" key="2">
    <source>
        <dbReference type="SAM" id="MobiDB-lite"/>
    </source>
</evidence>
<dbReference type="SUPFAM" id="SSF50156">
    <property type="entry name" value="PDZ domain-like"/>
    <property type="match status" value="2"/>
</dbReference>
<dbReference type="InterPro" id="IPR052213">
    <property type="entry name" value="PAR3"/>
</dbReference>
<feature type="coiled-coil region" evidence="1">
    <location>
        <begin position="64"/>
        <end position="91"/>
    </location>
</feature>
<feature type="compositionally biased region" description="Low complexity" evidence="2">
    <location>
        <begin position="824"/>
        <end position="834"/>
    </location>
</feature>
<dbReference type="GO" id="GO:0000226">
    <property type="term" value="P:microtubule cytoskeleton organization"/>
    <property type="evidence" value="ECO:0007669"/>
    <property type="project" value="TreeGrafter"/>
</dbReference>
<feature type="region of interest" description="Disordered" evidence="2">
    <location>
        <begin position="986"/>
        <end position="1246"/>
    </location>
</feature>
<evidence type="ECO:0000256" key="1">
    <source>
        <dbReference type="SAM" id="Coils"/>
    </source>
</evidence>
<feature type="compositionally biased region" description="Basic and acidic residues" evidence="2">
    <location>
        <begin position="1172"/>
        <end position="1184"/>
    </location>
</feature>
<feature type="compositionally biased region" description="Polar residues" evidence="2">
    <location>
        <begin position="481"/>
        <end position="498"/>
    </location>
</feature>
<feature type="compositionally biased region" description="Basic and acidic residues" evidence="2">
    <location>
        <begin position="987"/>
        <end position="1004"/>
    </location>
</feature>
<feature type="compositionally biased region" description="Polar residues" evidence="2">
    <location>
        <begin position="1041"/>
        <end position="1050"/>
    </location>
</feature>
<dbReference type="GO" id="GO:0005938">
    <property type="term" value="C:cell cortex"/>
    <property type="evidence" value="ECO:0007669"/>
    <property type="project" value="TreeGrafter"/>
</dbReference>
<reference evidence="4 5" key="1">
    <citation type="submission" date="2015-03" db="EMBL/GenBank/DDBJ databases">
        <title>Draft genome of the nematode, Opisthorchis viverrini.</title>
        <authorList>
            <person name="Mitreva M."/>
        </authorList>
    </citation>
    <scope>NUCLEOTIDE SEQUENCE [LARGE SCALE GENOMIC DNA]</scope>
    <source>
        <strain evidence="4">Khon Kaen</strain>
    </source>
</reference>
<dbReference type="PANTHER" id="PTHR16484:SF17">
    <property type="entry name" value="BAZOOKA, ISOFORM B"/>
    <property type="match status" value="1"/>
</dbReference>
<dbReference type="Pfam" id="PF00595">
    <property type="entry name" value="PDZ"/>
    <property type="match status" value="1"/>
</dbReference>
<feature type="region of interest" description="Disordered" evidence="2">
    <location>
        <begin position="821"/>
        <end position="891"/>
    </location>
</feature>
<evidence type="ECO:0000313" key="4">
    <source>
        <dbReference type="EMBL" id="OON20589.1"/>
    </source>
</evidence>
<protein>
    <submittedName>
        <fullName evidence="4">PDZ/DHR/GLGF domain protein</fullName>
    </submittedName>
</protein>
<dbReference type="GO" id="GO:0035091">
    <property type="term" value="F:phosphatidylinositol binding"/>
    <property type="evidence" value="ECO:0007669"/>
    <property type="project" value="TreeGrafter"/>
</dbReference>
<feature type="region of interest" description="Disordered" evidence="2">
    <location>
        <begin position="189"/>
        <end position="209"/>
    </location>
</feature>
<feature type="compositionally biased region" description="Basic and acidic residues" evidence="2">
    <location>
        <begin position="1051"/>
        <end position="1065"/>
    </location>
</feature>
<dbReference type="GO" id="GO:0005912">
    <property type="term" value="C:adherens junction"/>
    <property type="evidence" value="ECO:0007669"/>
    <property type="project" value="TreeGrafter"/>
</dbReference>
<proteinExistence type="predicted"/>
<dbReference type="InterPro" id="IPR036034">
    <property type="entry name" value="PDZ_sf"/>
</dbReference>
<feature type="compositionally biased region" description="Basic and acidic residues" evidence="2">
    <location>
        <begin position="469"/>
        <end position="480"/>
    </location>
</feature>
<dbReference type="Proteomes" id="UP000243686">
    <property type="component" value="Unassembled WGS sequence"/>
</dbReference>
<evidence type="ECO:0000259" key="3">
    <source>
        <dbReference type="PROSITE" id="PS50106"/>
    </source>
</evidence>
<feature type="compositionally biased region" description="Pro residues" evidence="2">
    <location>
        <begin position="1266"/>
        <end position="1275"/>
    </location>
</feature>
<feature type="domain" description="PDZ" evidence="3">
    <location>
        <begin position="578"/>
        <end position="664"/>
    </location>
</feature>
<dbReference type="Gene3D" id="2.30.42.10">
    <property type="match status" value="1"/>
</dbReference>
<dbReference type="PROSITE" id="PS50106">
    <property type="entry name" value="PDZ"/>
    <property type="match status" value="2"/>
</dbReference>
<dbReference type="GO" id="GO:0007155">
    <property type="term" value="P:cell adhesion"/>
    <property type="evidence" value="ECO:0007669"/>
    <property type="project" value="TreeGrafter"/>
</dbReference>
<dbReference type="GO" id="GO:0051660">
    <property type="term" value="P:establishment of centrosome localization"/>
    <property type="evidence" value="ECO:0007669"/>
    <property type="project" value="TreeGrafter"/>
</dbReference>
<evidence type="ECO:0000313" key="5">
    <source>
        <dbReference type="Proteomes" id="UP000243686"/>
    </source>
</evidence>
<dbReference type="PANTHER" id="PTHR16484">
    <property type="entry name" value="PARTITIONING DEFECTIVE 3 RELATED"/>
    <property type="match status" value="1"/>
</dbReference>
<feature type="region of interest" description="Disordered" evidence="2">
    <location>
        <begin position="441"/>
        <end position="508"/>
    </location>
</feature>
<dbReference type="SMART" id="SM00228">
    <property type="entry name" value="PDZ"/>
    <property type="match status" value="2"/>
</dbReference>
<dbReference type="GO" id="GO:0016324">
    <property type="term" value="C:apical plasma membrane"/>
    <property type="evidence" value="ECO:0007669"/>
    <property type="project" value="TreeGrafter"/>
</dbReference>
<keyword evidence="1" id="KW-0175">Coiled coil</keyword>
<dbReference type="GO" id="GO:0008104">
    <property type="term" value="P:intracellular protein localization"/>
    <property type="evidence" value="ECO:0007669"/>
    <property type="project" value="TreeGrafter"/>
</dbReference>
<feature type="compositionally biased region" description="Basic residues" evidence="2">
    <location>
        <begin position="1131"/>
        <end position="1140"/>
    </location>
</feature>
<organism evidence="4 5">
    <name type="scientific">Opisthorchis viverrini</name>
    <name type="common">Southeast Asian liver fluke</name>
    <dbReference type="NCBI Taxonomy" id="6198"/>
    <lineage>
        <taxon>Eukaryota</taxon>
        <taxon>Metazoa</taxon>
        <taxon>Spiralia</taxon>
        <taxon>Lophotrochozoa</taxon>
        <taxon>Platyhelminthes</taxon>
        <taxon>Trematoda</taxon>
        <taxon>Digenea</taxon>
        <taxon>Opisthorchiida</taxon>
        <taxon>Opisthorchiata</taxon>
        <taxon>Opisthorchiidae</taxon>
        <taxon>Opisthorchis</taxon>
    </lineage>
</organism>